<dbReference type="RefSeq" id="WP_140883961.1">
    <property type="nucleotide sequence ID" value="NZ_RCZP01000011.1"/>
</dbReference>
<proteinExistence type="predicted"/>
<dbReference type="Proteomes" id="UP000317078">
    <property type="component" value="Unassembled WGS sequence"/>
</dbReference>
<keyword evidence="1" id="KW-1133">Transmembrane helix</keyword>
<keyword evidence="1" id="KW-0472">Membrane</keyword>
<feature type="transmembrane region" description="Helical" evidence="1">
    <location>
        <begin position="6"/>
        <end position="28"/>
    </location>
</feature>
<keyword evidence="1" id="KW-0812">Transmembrane</keyword>
<sequence>MSWPLLARILVWIVAIAVVVLLACIIIIDEAFKPGTPLSRWQQRRETARITTVLERPQVLDGIPFPARTEIVWEDPSHRHVAAARLPLPAEILGVRATTLRRVSEGAWIVSLAEAREIDGWACVEGEVELTATGRLWDCELSGTPSWRGWTLPERTGVRPRPDIHQVWLTLPFASPLDMPLASPVVGKLPWIVALNEDGSPFGARYAREAPYRVGGQEISGDVRWEYDPATYGMGRERPPVAVSGFVQAGGTRQPVVLPWPGSATARREESR</sequence>
<organism evidence="2 3">
    <name type="scientific">Muricoccus nepalensis</name>
    <dbReference type="NCBI Taxonomy" id="1854500"/>
    <lineage>
        <taxon>Bacteria</taxon>
        <taxon>Pseudomonadati</taxon>
        <taxon>Pseudomonadota</taxon>
        <taxon>Alphaproteobacteria</taxon>
        <taxon>Acetobacterales</taxon>
        <taxon>Roseomonadaceae</taxon>
        <taxon>Muricoccus</taxon>
    </lineage>
</organism>
<accession>A0A502G322</accession>
<evidence type="ECO:0000313" key="3">
    <source>
        <dbReference type="Proteomes" id="UP000317078"/>
    </source>
</evidence>
<dbReference type="OrthoDB" id="7992117at2"/>
<evidence type="ECO:0000256" key="1">
    <source>
        <dbReference type="SAM" id="Phobius"/>
    </source>
</evidence>
<dbReference type="AlphaFoldDB" id="A0A502G322"/>
<gene>
    <name evidence="2" type="ORF">EAH89_13640</name>
</gene>
<evidence type="ECO:0000313" key="2">
    <source>
        <dbReference type="EMBL" id="TPG55972.1"/>
    </source>
</evidence>
<name>A0A502G322_9PROT</name>
<protein>
    <submittedName>
        <fullName evidence="2">Uncharacterized protein</fullName>
    </submittedName>
</protein>
<dbReference type="EMBL" id="RCZP01000011">
    <property type="protein sequence ID" value="TPG55972.1"/>
    <property type="molecule type" value="Genomic_DNA"/>
</dbReference>
<comment type="caution">
    <text evidence="2">The sequence shown here is derived from an EMBL/GenBank/DDBJ whole genome shotgun (WGS) entry which is preliminary data.</text>
</comment>
<reference evidence="2 3" key="1">
    <citation type="journal article" date="2019" name="Environ. Microbiol.">
        <title>Species interactions and distinct microbial communities in high Arctic permafrost affected cryosols are associated with the CH4 and CO2 gas fluxes.</title>
        <authorList>
            <person name="Altshuler I."/>
            <person name="Hamel J."/>
            <person name="Turney S."/>
            <person name="Magnuson E."/>
            <person name="Levesque R."/>
            <person name="Greer C."/>
            <person name="Whyte L.G."/>
        </authorList>
    </citation>
    <scope>NUCLEOTIDE SEQUENCE [LARGE SCALE GENOMIC DNA]</scope>
    <source>
        <strain evidence="2 3">S9.3B</strain>
    </source>
</reference>
<keyword evidence="3" id="KW-1185">Reference proteome</keyword>